<sequence length="152" mass="16553">MDGWNSAGAPPFSPPKSPGAPRGPPRYPSLSPNLGLITRICIPWAVARWARTKWAARWPGRLLECGRHNLRWQVKVVAQVLNAIVGEVPVVVLPGEGLPDVLLGLEALHELDHLQVRHIDLRVLRQVVVLLGIQHSLLGRGTCRSHCGSSSG</sequence>
<proteinExistence type="predicted"/>
<evidence type="ECO:0000313" key="3">
    <source>
        <dbReference type="Proteomes" id="UP000059680"/>
    </source>
</evidence>
<evidence type="ECO:0000313" key="2">
    <source>
        <dbReference type="EMBL" id="BAS89252.1"/>
    </source>
</evidence>
<reference evidence="2 3" key="2">
    <citation type="journal article" date="2013" name="Plant Cell Physiol.">
        <title>Rice Annotation Project Database (RAP-DB): an integrative and interactive database for rice genomics.</title>
        <authorList>
            <person name="Sakai H."/>
            <person name="Lee S.S."/>
            <person name="Tanaka T."/>
            <person name="Numa H."/>
            <person name="Kim J."/>
            <person name="Kawahara Y."/>
            <person name="Wakimoto H."/>
            <person name="Yang C.C."/>
            <person name="Iwamoto M."/>
            <person name="Abe T."/>
            <person name="Yamada Y."/>
            <person name="Muto A."/>
            <person name="Inokuchi H."/>
            <person name="Ikemura T."/>
            <person name="Matsumoto T."/>
            <person name="Sasaki T."/>
            <person name="Itoh T."/>
        </authorList>
    </citation>
    <scope>NUCLEOTIDE SEQUENCE [LARGE SCALE GENOMIC DNA]</scope>
    <source>
        <strain evidence="3">cv. Nipponbare</strain>
    </source>
</reference>
<accession>A0A0P0WAT2</accession>
<evidence type="ECO:0000256" key="1">
    <source>
        <dbReference type="SAM" id="MobiDB-lite"/>
    </source>
</evidence>
<reference evidence="2 3" key="3">
    <citation type="journal article" date="2013" name="Rice">
        <title>Improvement of the Oryza sativa Nipponbare reference genome using next generation sequence and optical map data.</title>
        <authorList>
            <person name="Kawahara Y."/>
            <person name="de la Bastide M."/>
            <person name="Hamilton J.P."/>
            <person name="Kanamori H."/>
            <person name="McCombie W.R."/>
            <person name="Ouyang S."/>
            <person name="Schwartz D.C."/>
            <person name="Tanaka T."/>
            <person name="Wu J."/>
            <person name="Zhou S."/>
            <person name="Childs K.L."/>
            <person name="Davidson R.M."/>
            <person name="Lin H."/>
            <person name="Quesada-Ocampo L."/>
            <person name="Vaillancourt B."/>
            <person name="Sakai H."/>
            <person name="Lee S.S."/>
            <person name="Kim J."/>
            <person name="Numa H."/>
            <person name="Itoh T."/>
            <person name="Buell C.R."/>
            <person name="Matsumoto T."/>
        </authorList>
    </citation>
    <scope>NUCLEOTIDE SEQUENCE [LARGE SCALE GENOMIC DNA]</scope>
    <source>
        <strain evidence="3">cv. Nipponbare</strain>
    </source>
</reference>
<dbReference type="Proteomes" id="UP000059680">
    <property type="component" value="Chromosome 4"/>
</dbReference>
<dbReference type="EMBL" id="AP014960">
    <property type="protein sequence ID" value="BAS89252.1"/>
    <property type="molecule type" value="Genomic_DNA"/>
</dbReference>
<dbReference type="AlphaFoldDB" id="A0A0P0WAT2"/>
<feature type="region of interest" description="Disordered" evidence="1">
    <location>
        <begin position="1"/>
        <end position="25"/>
    </location>
</feature>
<dbReference type="InParanoid" id="A0A0P0WAT2"/>
<gene>
    <name evidence="2" type="ordered locus">Os04g0430150</name>
    <name evidence="2" type="ORF">OSNPB_040430150</name>
</gene>
<dbReference type="Gramene" id="Os04t0430150-00">
    <property type="protein sequence ID" value="Os04t0430150-00"/>
    <property type="gene ID" value="Os04g0430150"/>
</dbReference>
<feature type="compositionally biased region" description="Low complexity" evidence="1">
    <location>
        <begin position="1"/>
        <end position="10"/>
    </location>
</feature>
<keyword evidence="3" id="KW-1185">Reference proteome</keyword>
<dbReference type="PaxDb" id="39947-A0A0P0WAT2"/>
<reference evidence="3" key="1">
    <citation type="journal article" date="2005" name="Nature">
        <title>The map-based sequence of the rice genome.</title>
        <authorList>
            <consortium name="International rice genome sequencing project (IRGSP)"/>
            <person name="Matsumoto T."/>
            <person name="Wu J."/>
            <person name="Kanamori H."/>
            <person name="Katayose Y."/>
            <person name="Fujisawa M."/>
            <person name="Namiki N."/>
            <person name="Mizuno H."/>
            <person name="Yamamoto K."/>
            <person name="Antonio B.A."/>
            <person name="Baba T."/>
            <person name="Sakata K."/>
            <person name="Nagamura Y."/>
            <person name="Aoki H."/>
            <person name="Arikawa K."/>
            <person name="Arita K."/>
            <person name="Bito T."/>
            <person name="Chiden Y."/>
            <person name="Fujitsuka N."/>
            <person name="Fukunaka R."/>
            <person name="Hamada M."/>
            <person name="Harada C."/>
            <person name="Hayashi A."/>
            <person name="Hijishita S."/>
            <person name="Honda M."/>
            <person name="Hosokawa S."/>
            <person name="Ichikawa Y."/>
            <person name="Idonuma A."/>
            <person name="Iijima M."/>
            <person name="Ikeda M."/>
            <person name="Ikeno M."/>
            <person name="Ito K."/>
            <person name="Ito S."/>
            <person name="Ito T."/>
            <person name="Ito Y."/>
            <person name="Ito Y."/>
            <person name="Iwabuchi A."/>
            <person name="Kamiya K."/>
            <person name="Karasawa W."/>
            <person name="Kurita K."/>
            <person name="Katagiri S."/>
            <person name="Kikuta A."/>
            <person name="Kobayashi H."/>
            <person name="Kobayashi N."/>
            <person name="Machita K."/>
            <person name="Maehara T."/>
            <person name="Masukawa M."/>
            <person name="Mizubayashi T."/>
            <person name="Mukai Y."/>
            <person name="Nagasaki H."/>
            <person name="Nagata Y."/>
            <person name="Naito S."/>
            <person name="Nakashima M."/>
            <person name="Nakama Y."/>
            <person name="Nakamichi Y."/>
            <person name="Nakamura M."/>
            <person name="Meguro A."/>
            <person name="Negishi M."/>
            <person name="Ohta I."/>
            <person name="Ohta T."/>
            <person name="Okamoto M."/>
            <person name="Ono N."/>
            <person name="Saji S."/>
            <person name="Sakaguchi M."/>
            <person name="Sakai K."/>
            <person name="Shibata M."/>
            <person name="Shimokawa T."/>
            <person name="Song J."/>
            <person name="Takazaki Y."/>
            <person name="Terasawa K."/>
            <person name="Tsugane M."/>
            <person name="Tsuji K."/>
            <person name="Ueda S."/>
            <person name="Waki K."/>
            <person name="Yamagata H."/>
            <person name="Yamamoto M."/>
            <person name="Yamamoto S."/>
            <person name="Yamane H."/>
            <person name="Yoshiki S."/>
            <person name="Yoshihara R."/>
            <person name="Yukawa K."/>
            <person name="Zhong H."/>
            <person name="Yano M."/>
            <person name="Yuan Q."/>
            <person name="Ouyang S."/>
            <person name="Liu J."/>
            <person name="Jones K.M."/>
            <person name="Gansberger K."/>
            <person name="Moffat K."/>
            <person name="Hill J."/>
            <person name="Bera J."/>
            <person name="Fadrosh D."/>
            <person name="Jin S."/>
            <person name="Johri S."/>
            <person name="Kim M."/>
            <person name="Overton L."/>
            <person name="Reardon M."/>
            <person name="Tsitrin T."/>
            <person name="Vuong H."/>
            <person name="Weaver B."/>
            <person name="Ciecko A."/>
            <person name="Tallon L."/>
            <person name="Jackson J."/>
            <person name="Pai G."/>
            <person name="Aken S.V."/>
            <person name="Utterback T."/>
            <person name="Reidmuller S."/>
            <person name="Feldblyum T."/>
            <person name="Hsiao J."/>
            <person name="Zismann V."/>
            <person name="Iobst S."/>
            <person name="de Vazeille A.R."/>
            <person name="Buell C.R."/>
            <person name="Ying K."/>
            <person name="Li Y."/>
            <person name="Lu T."/>
            <person name="Huang Y."/>
            <person name="Zhao Q."/>
            <person name="Feng Q."/>
            <person name="Zhang L."/>
            <person name="Zhu J."/>
            <person name="Weng Q."/>
            <person name="Mu J."/>
            <person name="Lu Y."/>
            <person name="Fan D."/>
            <person name="Liu Y."/>
            <person name="Guan J."/>
            <person name="Zhang Y."/>
            <person name="Yu S."/>
            <person name="Liu X."/>
            <person name="Zhang Y."/>
            <person name="Hong G."/>
            <person name="Han B."/>
            <person name="Choisne N."/>
            <person name="Demange N."/>
            <person name="Orjeda G."/>
            <person name="Samain S."/>
            <person name="Cattolico L."/>
            <person name="Pelletier E."/>
            <person name="Couloux A."/>
            <person name="Segurens B."/>
            <person name="Wincker P."/>
            <person name="D'Hont A."/>
            <person name="Scarpelli C."/>
            <person name="Weissenbach J."/>
            <person name="Salanoubat M."/>
            <person name="Quetier F."/>
            <person name="Yu Y."/>
            <person name="Kim H.R."/>
            <person name="Rambo T."/>
            <person name="Currie J."/>
            <person name="Collura K."/>
            <person name="Luo M."/>
            <person name="Yang T."/>
            <person name="Ammiraju J.S.S."/>
            <person name="Engler F."/>
            <person name="Soderlund C."/>
            <person name="Wing R.A."/>
            <person name="Palmer L.E."/>
            <person name="de la Bastide M."/>
            <person name="Spiegel L."/>
            <person name="Nascimento L."/>
            <person name="Zutavern T."/>
            <person name="O'Shaughnessy A."/>
            <person name="Dike S."/>
            <person name="Dedhia N."/>
            <person name="Preston R."/>
            <person name="Balija V."/>
            <person name="McCombie W.R."/>
            <person name="Chow T."/>
            <person name="Chen H."/>
            <person name="Chung M."/>
            <person name="Chen C."/>
            <person name="Shaw J."/>
            <person name="Wu H."/>
            <person name="Hsiao K."/>
            <person name="Chao Y."/>
            <person name="Chu M."/>
            <person name="Cheng C."/>
            <person name="Hour A."/>
            <person name="Lee P."/>
            <person name="Lin S."/>
            <person name="Lin Y."/>
            <person name="Liou J."/>
            <person name="Liu S."/>
            <person name="Hsing Y."/>
            <person name="Raghuvanshi S."/>
            <person name="Mohanty A."/>
            <person name="Bharti A.K."/>
            <person name="Gaur A."/>
            <person name="Gupta V."/>
            <person name="Kumar D."/>
            <person name="Ravi V."/>
            <person name="Vij S."/>
            <person name="Kapur A."/>
            <person name="Khurana P."/>
            <person name="Khurana P."/>
            <person name="Khurana J.P."/>
            <person name="Tyagi A.K."/>
            <person name="Gaikwad K."/>
            <person name="Singh A."/>
            <person name="Dalal V."/>
            <person name="Srivastava S."/>
            <person name="Dixit A."/>
            <person name="Pal A.K."/>
            <person name="Ghazi I.A."/>
            <person name="Yadav M."/>
            <person name="Pandit A."/>
            <person name="Bhargava A."/>
            <person name="Sureshbabu K."/>
            <person name="Batra K."/>
            <person name="Sharma T.R."/>
            <person name="Mohapatra T."/>
            <person name="Singh N.K."/>
            <person name="Messing J."/>
            <person name="Nelson A.B."/>
            <person name="Fuks G."/>
            <person name="Kavchok S."/>
            <person name="Keizer G."/>
            <person name="Linton E."/>
            <person name="Llaca V."/>
            <person name="Song R."/>
            <person name="Tanyolac B."/>
            <person name="Young S."/>
            <person name="Ho-Il K."/>
            <person name="Hahn J.H."/>
            <person name="Sangsakoo G."/>
            <person name="Vanavichit A."/>
            <person name="de Mattos Luiz.A.T."/>
            <person name="Zimmer P.D."/>
            <person name="Malone G."/>
            <person name="Dellagostin O."/>
            <person name="de Oliveira A.C."/>
            <person name="Bevan M."/>
            <person name="Bancroft I."/>
            <person name="Minx P."/>
            <person name="Cordum H."/>
            <person name="Wilson R."/>
            <person name="Cheng Z."/>
            <person name="Jin W."/>
            <person name="Jiang J."/>
            <person name="Leong S.A."/>
            <person name="Iwama H."/>
            <person name="Gojobori T."/>
            <person name="Itoh T."/>
            <person name="Niimura Y."/>
            <person name="Fujii Y."/>
            <person name="Habara T."/>
            <person name="Sakai H."/>
            <person name="Sato Y."/>
            <person name="Wilson G."/>
            <person name="Kumar K."/>
            <person name="McCouch S."/>
            <person name="Juretic N."/>
            <person name="Hoen D."/>
            <person name="Wright S."/>
            <person name="Bruskiewich R."/>
            <person name="Bureau T."/>
            <person name="Miyao A."/>
            <person name="Hirochika H."/>
            <person name="Nishikawa T."/>
            <person name="Kadowaki K."/>
            <person name="Sugiura M."/>
            <person name="Burr B."/>
            <person name="Sasaki T."/>
        </authorList>
    </citation>
    <scope>NUCLEOTIDE SEQUENCE [LARGE SCALE GENOMIC DNA]</scope>
    <source>
        <strain evidence="3">cv. Nipponbare</strain>
    </source>
</reference>
<organism evidence="2 3">
    <name type="scientific">Oryza sativa subsp. japonica</name>
    <name type="common">Rice</name>
    <dbReference type="NCBI Taxonomy" id="39947"/>
    <lineage>
        <taxon>Eukaryota</taxon>
        <taxon>Viridiplantae</taxon>
        <taxon>Streptophyta</taxon>
        <taxon>Embryophyta</taxon>
        <taxon>Tracheophyta</taxon>
        <taxon>Spermatophyta</taxon>
        <taxon>Magnoliopsida</taxon>
        <taxon>Liliopsida</taxon>
        <taxon>Poales</taxon>
        <taxon>Poaceae</taxon>
        <taxon>BOP clade</taxon>
        <taxon>Oryzoideae</taxon>
        <taxon>Oryzeae</taxon>
        <taxon>Oryzinae</taxon>
        <taxon>Oryza</taxon>
        <taxon>Oryza sativa</taxon>
    </lineage>
</organism>
<protein>
    <submittedName>
        <fullName evidence="2">Os04g0430150 protein</fullName>
    </submittedName>
</protein>
<dbReference type="eggNOG" id="ENOG502R7GM">
    <property type="taxonomic scope" value="Eukaryota"/>
</dbReference>
<name>A0A0P0WAT2_ORYSJ</name>
<feature type="compositionally biased region" description="Pro residues" evidence="1">
    <location>
        <begin position="11"/>
        <end position="25"/>
    </location>
</feature>